<feature type="compositionally biased region" description="Polar residues" evidence="1">
    <location>
        <begin position="9"/>
        <end position="22"/>
    </location>
</feature>
<organism evidence="3 4">
    <name type="scientific">Segniliparus rugosus (strain ATCC BAA-974 / DSM 45345 / CCUG 50838 / CIP 108380 / JCM 13579 / CDC 945)</name>
    <dbReference type="NCBI Taxonomy" id="679197"/>
    <lineage>
        <taxon>Bacteria</taxon>
        <taxon>Bacillati</taxon>
        <taxon>Actinomycetota</taxon>
        <taxon>Actinomycetes</taxon>
        <taxon>Mycobacteriales</taxon>
        <taxon>Segniliparaceae</taxon>
        <taxon>Segniliparus</taxon>
    </lineage>
</organism>
<dbReference type="OrthoDB" id="4375081at2"/>
<feature type="transmembrane region" description="Helical" evidence="2">
    <location>
        <begin position="117"/>
        <end position="139"/>
    </location>
</feature>
<proteinExistence type="predicted"/>
<dbReference type="HOGENOM" id="CLU_1488071_0_0_11"/>
<evidence type="ECO:0000313" key="4">
    <source>
        <dbReference type="Proteomes" id="UP000004816"/>
    </source>
</evidence>
<dbReference type="Proteomes" id="UP000004816">
    <property type="component" value="Unassembled WGS sequence"/>
</dbReference>
<feature type="region of interest" description="Disordered" evidence="1">
    <location>
        <begin position="1"/>
        <end position="30"/>
    </location>
</feature>
<gene>
    <name evidence="3" type="ORF">HMPREF9336_02561</name>
</gene>
<dbReference type="AlphaFoldDB" id="E5XST9"/>
<evidence type="ECO:0008006" key="5">
    <source>
        <dbReference type="Google" id="ProtNLM"/>
    </source>
</evidence>
<name>E5XST9_SEGRC</name>
<dbReference type="EMBL" id="ACZI02000002">
    <property type="protein sequence ID" value="EFV12616.1"/>
    <property type="molecule type" value="Genomic_DNA"/>
</dbReference>
<feature type="transmembrane region" description="Helical" evidence="2">
    <location>
        <begin position="151"/>
        <end position="177"/>
    </location>
</feature>
<evidence type="ECO:0000256" key="2">
    <source>
        <dbReference type="SAM" id="Phobius"/>
    </source>
</evidence>
<evidence type="ECO:0000313" key="3">
    <source>
        <dbReference type="EMBL" id="EFV12616.1"/>
    </source>
</evidence>
<keyword evidence="2" id="KW-0472">Membrane</keyword>
<feature type="transmembrane region" description="Helical" evidence="2">
    <location>
        <begin position="64"/>
        <end position="89"/>
    </location>
</feature>
<protein>
    <recommendedName>
        <fullName evidence="5">DUF4190 domain-containing protein</fullName>
    </recommendedName>
</protein>
<reference evidence="3 4" key="1">
    <citation type="journal article" date="2011" name="Stand. Genomic Sci.">
        <title>High quality draft genome sequence of Segniliparus rugosus CDC 945(T)= (ATCC BAA-974(T)).</title>
        <authorList>
            <person name="Earl A.M."/>
            <person name="Desjardins C.A."/>
            <person name="Fitzgerald M.G."/>
            <person name="Arachchi H.M."/>
            <person name="Zeng Q."/>
            <person name="Mehta T."/>
            <person name="Griggs A."/>
            <person name="Birren B.W."/>
            <person name="Toney N.C."/>
            <person name="Carr J."/>
            <person name="Posey J."/>
            <person name="Butler W.R."/>
        </authorList>
    </citation>
    <scope>NUCLEOTIDE SEQUENCE [LARGE SCALE GENOMIC DNA]</scope>
    <source>
        <strain evidence="4">ATCC BAA-974 / DSM 45345 / CCUG 50838 / CIP 108380 / JCM 13579 / CDC 945</strain>
    </source>
</reference>
<accession>E5XST9</accession>
<dbReference type="RefSeq" id="WP_007470982.1">
    <property type="nucleotide sequence ID" value="NZ_KI391953.1"/>
</dbReference>
<evidence type="ECO:0000256" key="1">
    <source>
        <dbReference type="SAM" id="MobiDB-lite"/>
    </source>
</evidence>
<keyword evidence="2" id="KW-1133">Transmembrane helix</keyword>
<sequence>MTYPPGQNPYGQSPYGGQNPHSGMSPYGAQSPYGGQPQLSPYGAQPTYGGVGFPAPAPTGSPGLAMASMICGIAVWVLCCGSVLFQWVLGASAARTASTGDGSAAAAMVGGSSIVGLALWAVQALLALAAVICGGIALGKKMPGKGFAITGTVLGGLFFLLCVGSAVVSVIAGVAVINSIH</sequence>
<keyword evidence="4" id="KW-1185">Reference proteome</keyword>
<comment type="caution">
    <text evidence="3">The sequence shown here is derived from an EMBL/GenBank/DDBJ whole genome shotgun (WGS) entry which is preliminary data.</text>
</comment>
<keyword evidence="2" id="KW-0812">Transmembrane</keyword>
<dbReference type="STRING" id="679197.HMPREF9336_02561"/>